<feature type="region of interest" description="Disordered" evidence="1">
    <location>
        <begin position="956"/>
        <end position="981"/>
    </location>
</feature>
<evidence type="ECO:0000256" key="1">
    <source>
        <dbReference type="SAM" id="MobiDB-lite"/>
    </source>
</evidence>
<proteinExistence type="predicted"/>
<dbReference type="EMBL" id="JANPWE010000001">
    <property type="protein sequence ID" value="MCR6544290.1"/>
    <property type="molecule type" value="Genomic_DNA"/>
</dbReference>
<comment type="caution">
    <text evidence="2">The sequence shown here is derived from an EMBL/GenBank/DDBJ whole genome shotgun (WGS) entry which is preliminary data.</text>
</comment>
<feature type="region of interest" description="Disordered" evidence="1">
    <location>
        <begin position="1103"/>
        <end position="1184"/>
    </location>
</feature>
<feature type="compositionally biased region" description="Basic and acidic residues" evidence="1">
    <location>
        <begin position="956"/>
        <end position="979"/>
    </location>
</feature>
<protein>
    <submittedName>
        <fullName evidence="2">Uncharacterized protein</fullName>
    </submittedName>
</protein>
<feature type="region of interest" description="Disordered" evidence="1">
    <location>
        <begin position="1546"/>
        <end position="1672"/>
    </location>
</feature>
<accession>A0ABT1Y0B3</accession>
<keyword evidence="3" id="KW-1185">Reference proteome</keyword>
<name>A0ABT1Y0B3_9FIRM</name>
<dbReference type="Proteomes" id="UP001524944">
    <property type="component" value="Unassembled WGS sequence"/>
</dbReference>
<evidence type="ECO:0000313" key="2">
    <source>
        <dbReference type="EMBL" id="MCR6544290.1"/>
    </source>
</evidence>
<feature type="compositionally biased region" description="Low complexity" evidence="1">
    <location>
        <begin position="1583"/>
        <end position="1614"/>
    </location>
</feature>
<evidence type="ECO:0000313" key="3">
    <source>
        <dbReference type="Proteomes" id="UP001524944"/>
    </source>
</evidence>
<organism evidence="2 3">
    <name type="scientific">Dehalobacterium formicoaceticum</name>
    <dbReference type="NCBI Taxonomy" id="51515"/>
    <lineage>
        <taxon>Bacteria</taxon>
        <taxon>Bacillati</taxon>
        <taxon>Bacillota</taxon>
        <taxon>Clostridia</taxon>
        <taxon>Eubacteriales</taxon>
        <taxon>Peptococcaceae</taxon>
        <taxon>Dehalobacterium</taxon>
    </lineage>
</organism>
<feature type="region of interest" description="Disordered" evidence="1">
    <location>
        <begin position="346"/>
        <end position="367"/>
    </location>
</feature>
<dbReference type="RefSeq" id="WP_257911915.1">
    <property type="nucleotide sequence ID" value="NZ_JANPWE010000001.1"/>
</dbReference>
<feature type="region of interest" description="Disordered" evidence="1">
    <location>
        <begin position="186"/>
        <end position="209"/>
    </location>
</feature>
<feature type="compositionally biased region" description="Low complexity" evidence="1">
    <location>
        <begin position="1548"/>
        <end position="1566"/>
    </location>
</feature>
<feature type="compositionally biased region" description="Gly residues" evidence="1">
    <location>
        <begin position="1644"/>
        <end position="1655"/>
    </location>
</feature>
<reference evidence="2 3" key="1">
    <citation type="submission" date="2022-08" db="EMBL/GenBank/DDBJ databases">
        <title>Proteogenomics of the novel Dehalobacterium formicoaceticum strain EZ94 highlights a key role of methyltransferases during anaerobic dichloromethane degradation.</title>
        <authorList>
            <person name="Wasmund K."/>
        </authorList>
    </citation>
    <scope>NUCLEOTIDE SEQUENCE [LARGE SCALE GENOMIC DNA]</scope>
    <source>
        <strain evidence="2 3">EZ94</strain>
    </source>
</reference>
<gene>
    <name evidence="2" type="ORF">NVS47_01965</name>
</gene>
<sequence>MLNLSTACNKKRIDKHFLSLLALCLVFTLLMVNAFPEKALAANVGDVVTQVTNDNLGSAEFNFGQEEATGYGFDIHAGMGDLGSGGCQLSVLGPAQQDEIQIMIDYIDSISQVSYMQTTQLKGCELREYDTEYGVGIGIILPDYFITVETMETGQSKDADMAFAKKIAQQTIDGMERAGLLSQAAPDIESGTSEEEKPAAGIDSEASLPAAAEPVDEPVLVADTTNIMAVYNGPTVPTTFSIDSPHLVTEIHNYHWNDGQGAAPGTIGLQDQNGKMYGPWQAVATPGQGGVPNANWFVYPKIVIPAGTYTIIDSDPSTWSQNGDSGGKGMSYVKATPHFEITGAAPAGTGNAPGSYPTGDSHSPAGVGSVGSIPGPSNTTEAVTGVVAPGLIAIALGALGSLGGGGFSPPAGGVPMPPTGGGPLPGAGSVPGTGKGAPGMAQATGRLGRRGREEILVDTRDMSPGGGIQENPADQGIYIENDREAGLFVQPEPLINDPGPEIFIDTIDMNQQAIDIREAGGEPGIHIDTTDMFEGNQATGASGDQEIFIETEAEAGLFTQPEPLINDPGLEIFIDTLDMQEQAGGIREAGGEPSVQIDTGAMADLEMEPQAFSAREGEAGGVHFAAAEESQGTPIADQAEHLYMDTEETEILSDSGSLEDHGGTEAAPETTVITEETFDQNGFDAEGYDRDGFNEAGFNAQGYDRAGFDAEGFDKAGFDVEGFDKAGFDAEGFNKAGFNVEGYDKNGFDRLGFDKEGYNQEGFDQKGYDREGFGRNGYDAEGFNREGFDQAGFDKEGFNQAGFDKEGFDRQGFDKQGLDREGFDKAGFDVEGYDRQGFDQEGFDKEGFNREGFDQAGFDKEGFDRQGFNQQGLDREGFNKAGFDAEGFDRQGYDINGYDRKGFNRSGFDAQGFDKQGYDKEGFNKDGWDREGYDRNGLDDQGWDRGGYDKFGYDEEGYDRDGYNREGQSKEGYDADGYDKNGFNENGFDRDGYDREGFDFEGYNRSGRDPWGYDRQGYGKDGYHWSGYNDDGYNREGMHWTDNPYEGDSPFNVDVARNPFDGGIVIVDGVSGGSDLSEGWKPTKPPLGEPYHQTVEKYGAKPWTDEIPAPEPERPSIPSTEDRGVIGPEDPMNTLKNHDIPIPEEDVPQGEWPGSEPEERFPGDQIPETQSNTFDYTDPETGVTSTYEYEPGYLGPRHGERQILTGGGDGQTYEIEFNAVTGKWVNRESGNEFDPSRFESWQRDVAEDKRRAAIDLEKMARREDANSKAIDKNLEDWRKLEQMQKAADKYDIGTPGGPGDVDKAIQNLKDDMLAGKELDQEKMDKIRRVIDHRIQGQTTADTGERWNEDWFKNLGWALEANAATAREVVTGEKADGSTSWLGMGARIMIMGATGGLAGGASLTYVTLDGAMNVAEAMYRIKDEIDKGGSDLRAVSKAVGLFVLGEEMGWLAGEAGGRVMGELFERFPAFSNQAADLIENAFLKASAKNQVWSKALGMVTQESAESSLDQINKRLVDIGSDQAAREIIDSARKDFGLRSVADSFDDVTKGAGKTAAGTTGDVTGRAAKSTSEGWTDVVDGGGTTAARTRGGRAPSGSDDISGGSGRAASAKTSPSGGDGPNRPPGGRTAGSAGDGPGGPPRGGDDGPGGPPGGGNDLPGEPDNLPLNRGGRTSDEVLADPAALNRAERSVQQNMKNFDQLPPSKQQELIRDQAIYDEYRMQAEERVWNLADRVQRGEPLTVEDIMEMKSDPASMRTLKNLEEMDGLGAQLTPQEAQGIQREFNNVMDEYVHQPSYRSVEDHLHNRYPNVDPEGIRVRTVRTPGTEPTDFNINTDNDVIAERLVNGPHGPEWVEIPKGEWEDTYYKALAENSGFSAEEAGRRFPDTDWANMDEAAQYRQWAKHHEEAAMDQFDLSAGRDFSDQRTWRIPDGDLPGRPMIELTEDEIARGVDFVTIDGRPMRPSTGYELTQRGQGTMLDPEQLSMMEQHKFDDYWNAGDTPAQVMRNQTEAMEQLRKTASVAETVERSYRDMGYRVEAMPDNMKQAIAVIRNNDLSPVARAARLQELGYTSPGDFLNKVSSRIGAIRTAQR</sequence>